<keyword evidence="1" id="KW-1133">Transmembrane helix</keyword>
<feature type="transmembrane region" description="Helical" evidence="1">
    <location>
        <begin position="54"/>
        <end position="73"/>
    </location>
</feature>
<reference evidence="3" key="1">
    <citation type="submission" date="2017-08" db="EMBL/GenBank/DDBJ databases">
        <title>Direct submision.</title>
        <authorList>
            <person name="Kim S.-J."/>
            <person name="Rhee S.-K."/>
        </authorList>
    </citation>
    <scope>NUCLEOTIDE SEQUENCE [LARGE SCALE GENOMIC DNA]</scope>
    <source>
        <strain evidence="3">GI5</strain>
    </source>
</reference>
<keyword evidence="1" id="KW-0472">Membrane</keyword>
<proteinExistence type="predicted"/>
<dbReference type="AlphaFoldDB" id="A0A2K9LQT1"/>
<evidence type="ECO:0000313" key="2">
    <source>
        <dbReference type="EMBL" id="AUM13835.1"/>
    </source>
</evidence>
<evidence type="ECO:0000313" key="3">
    <source>
        <dbReference type="Proteomes" id="UP000235116"/>
    </source>
</evidence>
<dbReference type="KEGG" id="kak:Kalk_15990"/>
<organism evidence="2 3">
    <name type="scientific">Ketobacter alkanivorans</name>
    <dbReference type="NCBI Taxonomy" id="1917421"/>
    <lineage>
        <taxon>Bacteria</taxon>
        <taxon>Pseudomonadati</taxon>
        <taxon>Pseudomonadota</taxon>
        <taxon>Gammaproteobacteria</taxon>
        <taxon>Pseudomonadales</taxon>
        <taxon>Ketobacteraceae</taxon>
        <taxon>Ketobacter</taxon>
    </lineage>
</organism>
<dbReference type="Proteomes" id="UP000235116">
    <property type="component" value="Chromosome"/>
</dbReference>
<keyword evidence="1" id="KW-0812">Transmembrane</keyword>
<protein>
    <recommendedName>
        <fullName evidence="4">Yip1 domain-containing protein</fullName>
    </recommendedName>
</protein>
<sequence>MKPLFVLFWQLCRFQKGPQDVPYSQALMVVLLLANVSLGLGSMLVLSADYLVEQAMGMLLALAVWMAMIWGILGFKGQKARFVQTWTACLGTDLLMSCLVLPLQVFIVTNPPVEGEGSIWRLVMLLVLIWDILIKARIYSVSMGLGRLQGNLLSISIWLLVFLLNFSFLPPEVMQQAEQQSSAGVDQAYSERQHNTSN</sequence>
<keyword evidence="3" id="KW-1185">Reference proteome</keyword>
<dbReference type="OrthoDB" id="6717649at2"/>
<feature type="transmembrane region" description="Helical" evidence="1">
    <location>
        <begin position="150"/>
        <end position="169"/>
    </location>
</feature>
<feature type="transmembrane region" description="Helical" evidence="1">
    <location>
        <begin position="26"/>
        <end position="48"/>
    </location>
</feature>
<evidence type="ECO:0000256" key="1">
    <source>
        <dbReference type="SAM" id="Phobius"/>
    </source>
</evidence>
<dbReference type="RefSeq" id="WP_101895210.1">
    <property type="nucleotide sequence ID" value="NZ_CP022684.1"/>
</dbReference>
<feature type="transmembrane region" description="Helical" evidence="1">
    <location>
        <begin position="85"/>
        <end position="107"/>
    </location>
</feature>
<name>A0A2K9LQT1_9GAMM</name>
<gene>
    <name evidence="2" type="ORF">Kalk_15990</name>
</gene>
<evidence type="ECO:0008006" key="4">
    <source>
        <dbReference type="Google" id="ProtNLM"/>
    </source>
</evidence>
<feature type="transmembrane region" description="Helical" evidence="1">
    <location>
        <begin position="119"/>
        <end position="138"/>
    </location>
</feature>
<accession>A0A2K9LQT1</accession>
<dbReference type="EMBL" id="CP022684">
    <property type="protein sequence ID" value="AUM13835.1"/>
    <property type="molecule type" value="Genomic_DNA"/>
</dbReference>